<protein>
    <submittedName>
        <fullName evidence="1">Uncharacterized protein</fullName>
    </submittedName>
</protein>
<evidence type="ECO:0000313" key="1">
    <source>
        <dbReference type="EMBL" id="AXA36938.1"/>
    </source>
</evidence>
<evidence type="ECO:0000313" key="2">
    <source>
        <dbReference type="Proteomes" id="UP000262583"/>
    </source>
</evidence>
<accession>A0A2Z4Y7X8</accession>
<dbReference type="EMBL" id="CP030759">
    <property type="protein sequence ID" value="AXA36938.1"/>
    <property type="molecule type" value="Genomic_DNA"/>
</dbReference>
<dbReference type="Proteomes" id="UP000262583">
    <property type="component" value="Chromosome"/>
</dbReference>
<name>A0A2Z4Y7X8_SUMC1</name>
<proteinExistence type="predicted"/>
<organism evidence="1 2">
    <name type="scientific">Sumerlaea chitinivorans</name>
    <dbReference type="NCBI Taxonomy" id="2250252"/>
    <lineage>
        <taxon>Bacteria</taxon>
        <taxon>Candidatus Sumerlaeota</taxon>
        <taxon>Candidatus Sumerlaeia</taxon>
        <taxon>Candidatus Sumerlaeales</taxon>
        <taxon>Candidatus Sumerlaeaceae</taxon>
        <taxon>Candidatus Sumerlaea</taxon>
    </lineage>
</organism>
<dbReference type="KEGG" id="schv:BRCON_2161"/>
<gene>
    <name evidence="1" type="ORF">BRCON_2161</name>
</gene>
<dbReference type="AlphaFoldDB" id="A0A2Z4Y7X8"/>
<reference evidence="1 2" key="1">
    <citation type="submission" date="2018-05" db="EMBL/GenBank/DDBJ databases">
        <title>A metagenomic window into the 2 km-deep terrestrial subsurface aquifer revealed taxonomically and functionally diverse microbial community comprising novel uncultured bacterial lineages.</title>
        <authorList>
            <person name="Kadnikov V.V."/>
            <person name="Mardanov A.V."/>
            <person name="Beletsky A.V."/>
            <person name="Banks D."/>
            <person name="Pimenov N.V."/>
            <person name="Frank Y.A."/>
            <person name="Karnachuk O.V."/>
            <person name="Ravin N.V."/>
        </authorList>
    </citation>
    <scope>NUCLEOTIDE SEQUENCE [LARGE SCALE GENOMIC DNA]</scope>
    <source>
        <strain evidence="1">BY</strain>
    </source>
</reference>
<sequence>MNFTAHPNRLPKFPLRQLIHLICFLASVQNSYSIDVTPYAWEFPKSTNISTAATPLKFELEEEIQKVVNSGLLAPLYISYADQASVGYTVYQEPGRILTTLAWAYPHLSPTLQANVLSYVQTLLSDPNHAPWASYPLPKNAGTPRELHPKTKWWYENPSFGLARPSVHTLYGVWLWAYRANDWDNIQPYWDAIKTTYLNKLNEADLYGTMCAHIAMARLAYKFNDSMMLSAAMNALTTSLNNSLDFNLVEERAWNKTPYWISPYREMYDPAMDGTTYRGWVFLNLSPEMGRYLRDHVLTATLTRHSQGKVVFPKWWLGKANYFCRSWTGDEGTGLVPEVFGMMAPIERWVVNASAETLAEFMRSSPTGIGDCYWLEGLVQAIEAHGTTQWVDVRTSTFISNWREYE</sequence>